<dbReference type="OrthoDB" id="1305788at2759"/>
<protein>
    <recommendedName>
        <fullName evidence="2">Protein kinase domain-containing protein</fullName>
    </recommendedName>
</protein>
<dbReference type="PANTHER" id="PTHR27006:SF562">
    <property type="entry name" value="REPEAT TRANSMEMBRANE PROTEIN KINASE, PUTATIVE-RELATED"/>
    <property type="match status" value="1"/>
</dbReference>
<sequence>MSIEAGPDHENPGAVDVRRCGPHRGAMTTDPPRDPVDGPWSNSQSVMVNCGLVIRDHDFGVPDIWLTLQQGTNVIAYDSSDLVAATNNFSLANKIGHGGFGNVYKMKRGMNSFCFFNIKVGTTYYLAYNCWGSISNEDKGASHLAGTTNNFSLANKIGDGGFGNVYKGTDVIACDSNDLAVATNNFSLANKIGHSGFGNVYKDFTDFENEVKLIAKLRHRNLNKLLGYCINGAEKFLVYEFMAKSSLDKVIFGITSYYCLCCFDIEKPQKTEI</sequence>
<dbReference type="Pfam" id="PF07714">
    <property type="entry name" value="PK_Tyr_Ser-Thr"/>
    <property type="match status" value="1"/>
</dbReference>
<dbReference type="EMBL" id="JACXVP010000003">
    <property type="protein sequence ID" value="KAG5616314.1"/>
    <property type="molecule type" value="Genomic_DNA"/>
</dbReference>
<dbReference type="PANTHER" id="PTHR27006">
    <property type="entry name" value="PROMASTIGOTE SURFACE ANTIGEN PROTEIN PSA"/>
    <property type="match status" value="1"/>
</dbReference>
<reference evidence="3 4" key="1">
    <citation type="submission" date="2020-09" db="EMBL/GenBank/DDBJ databases">
        <title>De no assembly of potato wild relative species, Solanum commersonii.</title>
        <authorList>
            <person name="Cho K."/>
        </authorList>
    </citation>
    <scope>NUCLEOTIDE SEQUENCE [LARGE SCALE GENOMIC DNA]</scope>
    <source>
        <strain evidence="3">LZ3.2</strain>
        <tissue evidence="3">Leaf</tissue>
    </source>
</reference>
<dbReference type="SUPFAM" id="SSF56112">
    <property type="entry name" value="Protein kinase-like (PK-like)"/>
    <property type="match status" value="2"/>
</dbReference>
<evidence type="ECO:0000313" key="4">
    <source>
        <dbReference type="Proteomes" id="UP000824120"/>
    </source>
</evidence>
<organism evidence="3 4">
    <name type="scientific">Solanum commersonii</name>
    <name type="common">Commerson's wild potato</name>
    <name type="synonym">Commerson's nightshade</name>
    <dbReference type="NCBI Taxonomy" id="4109"/>
    <lineage>
        <taxon>Eukaryota</taxon>
        <taxon>Viridiplantae</taxon>
        <taxon>Streptophyta</taxon>
        <taxon>Embryophyta</taxon>
        <taxon>Tracheophyta</taxon>
        <taxon>Spermatophyta</taxon>
        <taxon>Magnoliopsida</taxon>
        <taxon>eudicotyledons</taxon>
        <taxon>Gunneridae</taxon>
        <taxon>Pentapetalae</taxon>
        <taxon>asterids</taxon>
        <taxon>lamiids</taxon>
        <taxon>Solanales</taxon>
        <taxon>Solanaceae</taxon>
        <taxon>Solanoideae</taxon>
        <taxon>Solaneae</taxon>
        <taxon>Solanum</taxon>
    </lineage>
</organism>
<name>A0A9J5ZWI0_SOLCO</name>
<keyword evidence="4" id="KW-1185">Reference proteome</keyword>
<evidence type="ECO:0000259" key="2">
    <source>
        <dbReference type="PROSITE" id="PS50011"/>
    </source>
</evidence>
<gene>
    <name evidence="3" type="ORF">H5410_016138</name>
</gene>
<dbReference type="GO" id="GO:0004672">
    <property type="term" value="F:protein kinase activity"/>
    <property type="evidence" value="ECO:0007669"/>
    <property type="project" value="InterPro"/>
</dbReference>
<evidence type="ECO:0000313" key="3">
    <source>
        <dbReference type="EMBL" id="KAG5616314.1"/>
    </source>
</evidence>
<feature type="region of interest" description="Disordered" evidence="1">
    <location>
        <begin position="1"/>
        <end position="40"/>
    </location>
</feature>
<feature type="compositionally biased region" description="Basic and acidic residues" evidence="1">
    <location>
        <begin position="1"/>
        <end position="19"/>
    </location>
</feature>
<dbReference type="Proteomes" id="UP000824120">
    <property type="component" value="Chromosome 3"/>
</dbReference>
<dbReference type="Gene3D" id="3.30.200.20">
    <property type="entry name" value="Phosphorylase Kinase, domain 1"/>
    <property type="match status" value="4"/>
</dbReference>
<dbReference type="PROSITE" id="PS50011">
    <property type="entry name" value="PROTEIN_KINASE_DOM"/>
    <property type="match status" value="1"/>
</dbReference>
<proteinExistence type="predicted"/>
<dbReference type="InterPro" id="IPR000719">
    <property type="entry name" value="Prot_kinase_dom"/>
</dbReference>
<comment type="caution">
    <text evidence="3">The sequence shown here is derived from an EMBL/GenBank/DDBJ whole genome shotgun (WGS) entry which is preliminary data.</text>
</comment>
<feature type="domain" description="Protein kinase" evidence="2">
    <location>
        <begin position="151"/>
        <end position="273"/>
    </location>
</feature>
<dbReference type="AlphaFoldDB" id="A0A9J5ZWI0"/>
<dbReference type="InterPro" id="IPR011009">
    <property type="entry name" value="Kinase-like_dom_sf"/>
</dbReference>
<accession>A0A9J5ZWI0</accession>
<evidence type="ECO:0000256" key="1">
    <source>
        <dbReference type="SAM" id="MobiDB-lite"/>
    </source>
</evidence>
<dbReference type="InterPro" id="IPR001245">
    <property type="entry name" value="Ser-Thr/Tyr_kinase_cat_dom"/>
</dbReference>
<dbReference type="GO" id="GO:0005524">
    <property type="term" value="F:ATP binding"/>
    <property type="evidence" value="ECO:0007669"/>
    <property type="project" value="InterPro"/>
</dbReference>